<dbReference type="GO" id="GO:0003677">
    <property type="term" value="F:DNA binding"/>
    <property type="evidence" value="ECO:0007669"/>
    <property type="project" value="UniProtKB-KW"/>
</dbReference>
<dbReference type="InterPro" id="IPR001067">
    <property type="entry name" value="Nuc_translocat"/>
</dbReference>
<keyword evidence="6" id="KW-0539">Nucleus</keyword>
<evidence type="ECO:0000256" key="1">
    <source>
        <dbReference type="ARBA" id="ARBA00004123"/>
    </source>
</evidence>
<evidence type="ECO:0000256" key="4">
    <source>
        <dbReference type="ARBA" id="ARBA00023125"/>
    </source>
</evidence>
<protein>
    <submittedName>
        <fullName evidence="11">BHLH domain-containing protein</fullName>
    </submittedName>
</protein>
<evidence type="ECO:0000313" key="11">
    <source>
        <dbReference type="WBParaSite" id="ALUE_0000365101-mRNA-1"/>
    </source>
</evidence>
<dbReference type="SUPFAM" id="SSF55785">
    <property type="entry name" value="PYP-like sensor domain (PAS domain)"/>
    <property type="match status" value="1"/>
</dbReference>
<keyword evidence="2" id="KW-0677">Repeat</keyword>
<dbReference type="InterPro" id="IPR011598">
    <property type="entry name" value="bHLH_dom"/>
</dbReference>
<dbReference type="InterPro" id="IPR036638">
    <property type="entry name" value="HLH_DNA-bd_sf"/>
</dbReference>
<keyword evidence="4" id="KW-0238">DNA-binding</keyword>
<dbReference type="WBParaSite" id="ALUE_0000365101-mRNA-1">
    <property type="protein sequence ID" value="ALUE_0000365101-mRNA-1"/>
    <property type="gene ID" value="ALUE_0000365101"/>
</dbReference>
<dbReference type="GO" id="GO:0005634">
    <property type="term" value="C:nucleus"/>
    <property type="evidence" value="ECO:0007669"/>
    <property type="project" value="UniProtKB-SubCell"/>
</dbReference>
<dbReference type="PRINTS" id="PR00785">
    <property type="entry name" value="NCTRNSLOCATR"/>
</dbReference>
<evidence type="ECO:0000259" key="9">
    <source>
        <dbReference type="PROSITE" id="PS50888"/>
    </source>
</evidence>
<dbReference type="Gene3D" id="3.30.450.20">
    <property type="entry name" value="PAS domain"/>
    <property type="match status" value="1"/>
</dbReference>
<keyword evidence="5" id="KW-0804">Transcription</keyword>
<dbReference type="SMART" id="SM00353">
    <property type="entry name" value="HLH"/>
    <property type="match status" value="1"/>
</dbReference>
<dbReference type="InterPro" id="IPR050933">
    <property type="entry name" value="Circadian_TF"/>
</dbReference>
<dbReference type="GO" id="GO:0045944">
    <property type="term" value="P:positive regulation of transcription by RNA polymerase II"/>
    <property type="evidence" value="ECO:0007669"/>
    <property type="project" value="UniProtKB-ARBA"/>
</dbReference>
<keyword evidence="3" id="KW-0805">Transcription regulation</keyword>
<feature type="domain" description="PAS" evidence="8">
    <location>
        <begin position="99"/>
        <end position="164"/>
    </location>
</feature>
<dbReference type="PROSITE" id="PS50112">
    <property type="entry name" value="PAS"/>
    <property type="match status" value="1"/>
</dbReference>
<reference evidence="11" key="1">
    <citation type="submission" date="2023-03" db="UniProtKB">
        <authorList>
            <consortium name="WormBaseParasite"/>
        </authorList>
    </citation>
    <scope>IDENTIFICATION</scope>
</reference>
<dbReference type="Pfam" id="PF00010">
    <property type="entry name" value="HLH"/>
    <property type="match status" value="1"/>
</dbReference>
<dbReference type="GO" id="GO:0005667">
    <property type="term" value="C:transcription regulator complex"/>
    <property type="evidence" value="ECO:0007669"/>
    <property type="project" value="InterPro"/>
</dbReference>
<name>A0A9J2P1L1_ASCLU</name>
<dbReference type="SMART" id="SM00091">
    <property type="entry name" value="PAS"/>
    <property type="match status" value="1"/>
</dbReference>
<dbReference type="InterPro" id="IPR013767">
    <property type="entry name" value="PAS_fold"/>
</dbReference>
<evidence type="ECO:0000259" key="8">
    <source>
        <dbReference type="PROSITE" id="PS50112"/>
    </source>
</evidence>
<feature type="compositionally biased region" description="Acidic residues" evidence="7">
    <location>
        <begin position="1"/>
        <end position="12"/>
    </location>
</feature>
<evidence type="ECO:0000256" key="5">
    <source>
        <dbReference type="ARBA" id="ARBA00023163"/>
    </source>
</evidence>
<sequence>LEWNRDDDEWEDEGRRSPTRSRASTSNHSEIEKRRRDRMNELISQLSALVPAAFKRKLDKLSVLRLTLQHINSISSTGNRELDYSGCAKHLPLHELLFLLEKCIDSFIVVTDLDSGNILYASESIAESTSVTADEVISRNWFDLLHPDDTQAFKNEMMTFFAESRTSADMGATYCKSSSTTNPYCKYRCFGFLRKSNTPVAVLLLMKSSDEFLVKSNESREASYRLRCESENCLMIDSLWRPFVNPWTSEMQFINIVHSASALRNDEELSAAQSTLKQLLSGKRGAGPAAMVPILGAARFGEAIEK</sequence>
<proteinExistence type="predicted"/>
<feature type="region of interest" description="Disordered" evidence="7">
    <location>
        <begin position="1"/>
        <end position="33"/>
    </location>
</feature>
<keyword evidence="10" id="KW-1185">Reference proteome</keyword>
<dbReference type="SUPFAM" id="SSF47459">
    <property type="entry name" value="HLH, helix-loop-helix DNA-binding domain"/>
    <property type="match status" value="1"/>
</dbReference>
<organism evidence="10 11">
    <name type="scientific">Ascaris lumbricoides</name>
    <name type="common">Giant roundworm</name>
    <dbReference type="NCBI Taxonomy" id="6252"/>
    <lineage>
        <taxon>Eukaryota</taxon>
        <taxon>Metazoa</taxon>
        <taxon>Ecdysozoa</taxon>
        <taxon>Nematoda</taxon>
        <taxon>Chromadorea</taxon>
        <taxon>Rhabditida</taxon>
        <taxon>Spirurina</taxon>
        <taxon>Ascaridomorpha</taxon>
        <taxon>Ascaridoidea</taxon>
        <taxon>Ascarididae</taxon>
        <taxon>Ascaris</taxon>
    </lineage>
</organism>
<dbReference type="InterPro" id="IPR000014">
    <property type="entry name" value="PAS"/>
</dbReference>
<dbReference type="GO" id="GO:0005737">
    <property type="term" value="C:cytoplasm"/>
    <property type="evidence" value="ECO:0007669"/>
    <property type="project" value="InterPro"/>
</dbReference>
<feature type="domain" description="BHLH" evidence="9">
    <location>
        <begin position="23"/>
        <end position="74"/>
    </location>
</feature>
<evidence type="ECO:0000256" key="2">
    <source>
        <dbReference type="ARBA" id="ARBA00022737"/>
    </source>
</evidence>
<evidence type="ECO:0000256" key="6">
    <source>
        <dbReference type="ARBA" id="ARBA00023242"/>
    </source>
</evidence>
<dbReference type="PANTHER" id="PTHR23042">
    <property type="entry name" value="CIRCADIAN PROTEIN CLOCK/ARNT/BMAL/PAS"/>
    <property type="match status" value="1"/>
</dbReference>
<dbReference type="Gene3D" id="4.10.280.10">
    <property type="entry name" value="Helix-loop-helix DNA-binding domain"/>
    <property type="match status" value="1"/>
</dbReference>
<comment type="subcellular location">
    <subcellularLocation>
        <location evidence="1">Nucleus</location>
    </subcellularLocation>
</comment>
<dbReference type="PROSITE" id="PS50888">
    <property type="entry name" value="BHLH"/>
    <property type="match status" value="1"/>
</dbReference>
<dbReference type="InterPro" id="IPR035965">
    <property type="entry name" value="PAS-like_dom_sf"/>
</dbReference>
<evidence type="ECO:0000256" key="7">
    <source>
        <dbReference type="SAM" id="MobiDB-lite"/>
    </source>
</evidence>
<dbReference type="NCBIfam" id="TIGR00229">
    <property type="entry name" value="sensory_box"/>
    <property type="match status" value="1"/>
</dbReference>
<evidence type="ECO:0000313" key="10">
    <source>
        <dbReference type="Proteomes" id="UP000036681"/>
    </source>
</evidence>
<dbReference type="Proteomes" id="UP000036681">
    <property type="component" value="Unplaced"/>
</dbReference>
<dbReference type="GO" id="GO:0046983">
    <property type="term" value="F:protein dimerization activity"/>
    <property type="evidence" value="ECO:0007669"/>
    <property type="project" value="InterPro"/>
</dbReference>
<dbReference type="GO" id="GO:0003700">
    <property type="term" value="F:DNA-binding transcription factor activity"/>
    <property type="evidence" value="ECO:0007669"/>
    <property type="project" value="InterPro"/>
</dbReference>
<accession>A0A9J2P1L1</accession>
<dbReference type="Pfam" id="PF00989">
    <property type="entry name" value="PAS"/>
    <property type="match status" value="1"/>
</dbReference>
<dbReference type="CDD" id="cd00130">
    <property type="entry name" value="PAS"/>
    <property type="match status" value="1"/>
</dbReference>
<dbReference type="AlphaFoldDB" id="A0A9J2P1L1"/>
<evidence type="ECO:0000256" key="3">
    <source>
        <dbReference type="ARBA" id="ARBA00023015"/>
    </source>
</evidence>